<name>A0AAV5GHB9_9BASI</name>
<evidence type="ECO:0000259" key="5">
    <source>
        <dbReference type="PROSITE" id="PS51741"/>
    </source>
</evidence>
<dbReference type="SMART" id="SM00324">
    <property type="entry name" value="RhoGAP"/>
    <property type="match status" value="1"/>
</dbReference>
<evidence type="ECO:0000256" key="3">
    <source>
        <dbReference type="SAM" id="MobiDB-lite"/>
    </source>
</evidence>
<dbReference type="AlphaFoldDB" id="A0AAV5GHB9"/>
<dbReference type="EMBL" id="BQKY01000010">
    <property type="protein sequence ID" value="GJN92015.1"/>
    <property type="molecule type" value="Genomic_DNA"/>
</dbReference>
<feature type="region of interest" description="Disordered" evidence="3">
    <location>
        <begin position="1"/>
        <end position="21"/>
    </location>
</feature>
<dbReference type="PROSITE" id="PS50238">
    <property type="entry name" value="RHOGAP"/>
    <property type="match status" value="1"/>
</dbReference>
<dbReference type="Gene3D" id="1.20.1270.60">
    <property type="entry name" value="Arfaptin homology (AH) domain/BAR domain"/>
    <property type="match status" value="2"/>
</dbReference>
<dbReference type="GO" id="GO:0005886">
    <property type="term" value="C:plasma membrane"/>
    <property type="evidence" value="ECO:0007669"/>
    <property type="project" value="TreeGrafter"/>
</dbReference>
<sequence>MADPASEAEAPAPRPSLPPTFHNSFWSSDYRTGYEALYDALDAGLVQSDELTAHVDARANLERTTAQGLLPPALRRDGFALDDGGSVRMAFEALLTQSVSEARARQALADDLDRTILTPFSAWSLSHAGRIRSSRAAIERALVPWERKRADVERLKATYDDACRAADLVEDEFNFVRAHGERGAQAAASDDRTAQAQQAKLPPRPDEIDDEQTPARSPASPAAGVISALGRAFSTRRPTGGASGGRAARARRNDKDGDESESGEEDGKRGAAGDGDYDDDEGKSADALREARERARKVWEERAPEVKAGLDWSRHKFTNLLSTVVGPQNVEERLEKARKEADATEERYKLAVEELDSLRLTLEETLSTHFTYSQRLEADRLRAVASVLKSFHAAIAALPKLIDGSLERVGQTLELVRPETDLKGVMERRRTGPFQPSPVMFVSHYSDPALSTFGIDLRKFDETNPDKESKPVPPVVGVLLDAIGKKGEGVEDAERRKAWLYEVPLAAQHQLRSILNSPSTLALPASELTAVVAPFDLPILCATLKLWLLELEVPVVTFSAYDELRAVYPGRTAKEGGEVTDEKVAGVLGKMPRVHFETLRAIIDHLTNLISATKTDEPLSTYVHKLSLSLSRPLLRPRIETALTLDDRFPSVFLSTLLTHSSSLFALAEEVAKKEREERYRPRRQRTKPVDQRIKRSDLTHGGAASESVDLGKAGEALKQQHRASLGLDTQALAVPTVAEGQFAASPLSATQDELPASEDTAKGDVPAEEAKAEKEVEAPIARADSPPLKKGAQAADGPTEEAFVPPGSSPTAPPPASATAAADDPQDEPALLATGSTPAAHADKDSVPLAGSTSLKRQSGTGGAGGSGRLRGARAPRPPSQVMAKVAALEGGSEGAGAGKRESWSRSKSDAPAEETE</sequence>
<evidence type="ECO:0000259" key="4">
    <source>
        <dbReference type="PROSITE" id="PS50238"/>
    </source>
</evidence>
<dbReference type="SMART" id="SM00055">
    <property type="entry name" value="FCH"/>
    <property type="match status" value="1"/>
</dbReference>
<dbReference type="InterPro" id="IPR001060">
    <property type="entry name" value="FCH_dom"/>
</dbReference>
<dbReference type="SUPFAM" id="SSF48350">
    <property type="entry name" value="GTPase activation domain, GAP"/>
    <property type="match status" value="1"/>
</dbReference>
<dbReference type="GO" id="GO:0007264">
    <property type="term" value="P:small GTPase-mediated signal transduction"/>
    <property type="evidence" value="ECO:0007669"/>
    <property type="project" value="TreeGrafter"/>
</dbReference>
<protein>
    <recommendedName>
        <fullName evidence="8">Rho-GAP domain-containing protein</fullName>
    </recommendedName>
</protein>
<feature type="region of interest" description="Disordered" evidence="3">
    <location>
        <begin position="182"/>
        <end position="288"/>
    </location>
</feature>
<comment type="caution">
    <text evidence="6">The sequence shown here is derived from an EMBL/GenBank/DDBJ whole genome shotgun (WGS) entry which is preliminary data.</text>
</comment>
<evidence type="ECO:0008006" key="8">
    <source>
        <dbReference type="Google" id="ProtNLM"/>
    </source>
</evidence>
<dbReference type="InterPro" id="IPR000198">
    <property type="entry name" value="RhoGAP_dom"/>
</dbReference>
<evidence type="ECO:0000313" key="7">
    <source>
        <dbReference type="Proteomes" id="UP001342314"/>
    </source>
</evidence>
<feature type="compositionally biased region" description="Basic and acidic residues" evidence="3">
    <location>
        <begin position="688"/>
        <end position="699"/>
    </location>
</feature>
<feature type="domain" description="F-BAR" evidence="5">
    <location>
        <begin position="19"/>
        <end position="421"/>
    </location>
</feature>
<dbReference type="GO" id="GO:0000935">
    <property type="term" value="C:division septum"/>
    <property type="evidence" value="ECO:0007669"/>
    <property type="project" value="TreeGrafter"/>
</dbReference>
<evidence type="ECO:0000256" key="1">
    <source>
        <dbReference type="PROSITE-ProRule" id="PRU01077"/>
    </source>
</evidence>
<dbReference type="PANTHER" id="PTHR23065:SF17">
    <property type="entry name" value="RHO-GTPASE-ACTIVATING PROTEIN RGD2"/>
    <property type="match status" value="1"/>
</dbReference>
<dbReference type="GO" id="GO:0007010">
    <property type="term" value="P:cytoskeleton organization"/>
    <property type="evidence" value="ECO:0007669"/>
    <property type="project" value="TreeGrafter"/>
</dbReference>
<feature type="compositionally biased region" description="Basic and acidic residues" evidence="3">
    <location>
        <begin position="769"/>
        <end position="778"/>
    </location>
</feature>
<feature type="compositionally biased region" description="Pro residues" evidence="3">
    <location>
        <begin position="808"/>
        <end position="817"/>
    </location>
</feature>
<dbReference type="InterPro" id="IPR008936">
    <property type="entry name" value="Rho_GTPase_activation_prot"/>
</dbReference>
<reference evidence="6 7" key="1">
    <citation type="submission" date="2021-12" db="EMBL/GenBank/DDBJ databases">
        <title>High titer production of polyol ester of fatty acids by Rhodotorula paludigena BS15 towards product separation-free biomass refinery.</title>
        <authorList>
            <person name="Mano J."/>
            <person name="Ono H."/>
            <person name="Tanaka T."/>
            <person name="Naito K."/>
            <person name="Sushida H."/>
            <person name="Ike M."/>
            <person name="Tokuyasu K."/>
            <person name="Kitaoka M."/>
        </authorList>
    </citation>
    <scope>NUCLEOTIDE SEQUENCE [LARGE SCALE GENOMIC DNA]</scope>
    <source>
        <strain evidence="6 7">BS15</strain>
    </source>
</reference>
<dbReference type="GO" id="GO:0005096">
    <property type="term" value="F:GTPase activator activity"/>
    <property type="evidence" value="ECO:0007669"/>
    <property type="project" value="TreeGrafter"/>
</dbReference>
<organism evidence="6 7">
    <name type="scientific">Rhodotorula paludigena</name>
    <dbReference type="NCBI Taxonomy" id="86838"/>
    <lineage>
        <taxon>Eukaryota</taxon>
        <taxon>Fungi</taxon>
        <taxon>Dikarya</taxon>
        <taxon>Basidiomycota</taxon>
        <taxon>Pucciniomycotina</taxon>
        <taxon>Microbotryomycetes</taxon>
        <taxon>Sporidiobolales</taxon>
        <taxon>Sporidiobolaceae</taxon>
        <taxon>Rhodotorula</taxon>
    </lineage>
</organism>
<dbReference type="PROSITE" id="PS51741">
    <property type="entry name" value="F_BAR"/>
    <property type="match status" value="1"/>
</dbReference>
<dbReference type="Pfam" id="PF00620">
    <property type="entry name" value="RhoGAP"/>
    <property type="match status" value="1"/>
</dbReference>
<feature type="coiled-coil region" evidence="2">
    <location>
        <begin position="327"/>
        <end position="361"/>
    </location>
</feature>
<keyword evidence="7" id="KW-1185">Reference proteome</keyword>
<evidence type="ECO:0000256" key="2">
    <source>
        <dbReference type="SAM" id="Coils"/>
    </source>
</evidence>
<dbReference type="GO" id="GO:0005737">
    <property type="term" value="C:cytoplasm"/>
    <property type="evidence" value="ECO:0007669"/>
    <property type="project" value="TreeGrafter"/>
</dbReference>
<feature type="region of interest" description="Disordered" evidence="3">
    <location>
        <begin position="675"/>
        <end position="710"/>
    </location>
</feature>
<dbReference type="InterPro" id="IPR031160">
    <property type="entry name" value="F_BAR_dom"/>
</dbReference>
<feature type="compositionally biased region" description="Low complexity" evidence="3">
    <location>
        <begin position="1"/>
        <end position="11"/>
    </location>
</feature>
<dbReference type="Gene3D" id="1.10.555.10">
    <property type="entry name" value="Rho GTPase activation protein"/>
    <property type="match status" value="1"/>
</dbReference>
<dbReference type="Proteomes" id="UP001342314">
    <property type="component" value="Unassembled WGS sequence"/>
</dbReference>
<accession>A0AAV5GHB9</accession>
<feature type="compositionally biased region" description="Gly residues" evidence="3">
    <location>
        <begin position="861"/>
        <end position="870"/>
    </location>
</feature>
<dbReference type="SUPFAM" id="SSF103657">
    <property type="entry name" value="BAR/IMD domain-like"/>
    <property type="match status" value="1"/>
</dbReference>
<dbReference type="InterPro" id="IPR027267">
    <property type="entry name" value="AH/BAR_dom_sf"/>
</dbReference>
<feature type="compositionally biased region" description="Basic and acidic residues" evidence="3">
    <location>
        <begin position="900"/>
        <end position="912"/>
    </location>
</feature>
<evidence type="ECO:0000313" key="6">
    <source>
        <dbReference type="EMBL" id="GJN92015.1"/>
    </source>
</evidence>
<keyword evidence="1 2" id="KW-0175">Coiled coil</keyword>
<feature type="region of interest" description="Disordered" evidence="3">
    <location>
        <begin position="747"/>
        <end position="918"/>
    </location>
</feature>
<feature type="domain" description="Rho-GAP" evidence="4">
    <location>
        <begin position="455"/>
        <end position="665"/>
    </location>
</feature>
<gene>
    <name evidence="6" type="ORF">Rhopal_005043-T1</name>
</gene>
<proteinExistence type="predicted"/>
<dbReference type="PANTHER" id="PTHR23065">
    <property type="entry name" value="PROLINE-SERINE-THREONINE PHOSPHATASE INTERACTING PROTEIN 1"/>
    <property type="match status" value="1"/>
</dbReference>